<keyword evidence="3" id="KW-1185">Reference proteome</keyword>
<organism evidence="2 3">
    <name type="scientific">Limnobaculum zhutongyuii</name>
    <dbReference type="NCBI Taxonomy" id="2498113"/>
    <lineage>
        <taxon>Bacteria</taxon>
        <taxon>Pseudomonadati</taxon>
        <taxon>Pseudomonadota</taxon>
        <taxon>Gammaproteobacteria</taxon>
        <taxon>Enterobacterales</taxon>
        <taxon>Budviciaceae</taxon>
        <taxon>Limnobaculum</taxon>
    </lineage>
</organism>
<reference evidence="2 3" key="1">
    <citation type="submission" date="2019-03" db="EMBL/GenBank/DDBJ databases">
        <title>Pragia sp. nov. isolated from the gut tract of Carduelis flavirostris.</title>
        <authorList>
            <person name="Ge Y."/>
        </authorList>
    </citation>
    <scope>NUCLEOTIDE SEQUENCE [LARGE SCALE GENOMIC DNA]</scope>
    <source>
        <strain evidence="2 3">CF-458</strain>
    </source>
</reference>
<gene>
    <name evidence="2" type="ORF">EKN56_12895</name>
</gene>
<evidence type="ECO:0000259" key="1">
    <source>
        <dbReference type="Pfam" id="PF18860"/>
    </source>
</evidence>
<evidence type="ECO:0000313" key="3">
    <source>
        <dbReference type="Proteomes" id="UP000293154"/>
    </source>
</evidence>
<dbReference type="KEGG" id="prag:EKN56_12895"/>
<feature type="domain" description="AbiJ-NTD3" evidence="1">
    <location>
        <begin position="101"/>
        <end position="268"/>
    </location>
</feature>
<name>A0A411WLX3_9GAMM</name>
<dbReference type="Proteomes" id="UP000293154">
    <property type="component" value="Chromosome"/>
</dbReference>
<dbReference type="EMBL" id="CP034752">
    <property type="protein sequence ID" value="QBH97214.1"/>
    <property type="molecule type" value="Genomic_DNA"/>
</dbReference>
<evidence type="ECO:0000313" key="2">
    <source>
        <dbReference type="EMBL" id="QBH97214.1"/>
    </source>
</evidence>
<protein>
    <recommendedName>
        <fullName evidence="1">AbiJ-NTD3 domain-containing protein</fullName>
    </recommendedName>
</protein>
<dbReference type="AlphaFoldDB" id="A0A411WLX3"/>
<dbReference type="Pfam" id="PF18860">
    <property type="entry name" value="AbiJ_NTD3"/>
    <property type="match status" value="1"/>
</dbReference>
<proteinExistence type="predicted"/>
<dbReference type="RefSeq" id="WP_130592149.1">
    <property type="nucleotide sequence ID" value="NZ_CP034752.1"/>
</dbReference>
<accession>A0A411WLX3</accession>
<sequence length="478" mass="54661">MGVAVVQVSLDMLRDRIAEGIRENTKSYNVPAVCVRVGIQKSVQDGDADEAFRSRKVYVKSRLMEYDQPTLLAIAEAVLKEFDAPRLAEVLSEMTVHAEYRITEITRRDILKVLNNLDKLFNDVDIFDGLNVISLEHLCWDSANSSFNILPSLSQDIAQHYVRNSDYSIEEVLIRCGALTCSQTKFFTLLEKLLDPVVRRGTEQAELATKLNTILRSDGFHAVVIGEQSRYPVYAIQRIDNGVAGSVKNLIFASIGPKPELVLRDAINNDIEITQHADMCLVFDQPLPFTGLTWVGMAEWWQNRQKIPDLKTARKSLGDRLKRAVGLTHSPGEYAIFQTYYEVFAPKLKDRLPALIPQVYLHYDPFTKTERDKLNKVHVLERQRMDFLMLLDGHVRIVIEVDGQQHYADDGRASPVRYGKMVEEDRRLRLKGYELYRFGGAEFSDSSYRDNRYTIGPKSKAVAVEFFECLFERLKINL</sequence>
<dbReference type="OrthoDB" id="7061676at2"/>
<dbReference type="InterPro" id="IPR041427">
    <property type="entry name" value="AbiJ-NTD3"/>
</dbReference>